<dbReference type="OrthoDB" id="3389322at2"/>
<accession>A0A7J9USY0</accession>
<proteinExistence type="predicted"/>
<gene>
    <name evidence="3" type="ORF">GB882_03490</name>
</gene>
<dbReference type="AlphaFoldDB" id="A0A7J9USY0"/>
<name>A0A7J9USY0_9MICO</name>
<keyword evidence="1" id="KW-0472">Membrane</keyword>
<evidence type="ECO:0000256" key="1">
    <source>
        <dbReference type="SAM" id="Phobius"/>
    </source>
</evidence>
<reference evidence="3 4" key="1">
    <citation type="submission" date="2019-10" db="EMBL/GenBank/DDBJ databases">
        <title>Georgenia wutianyii sp. nov. and Georgenia yuyongxinii sp. nov. isolated from plateau pika (Ochotona curzoniae) in the Qinghai-Tibet plateau of China.</title>
        <authorList>
            <person name="Tian Z."/>
        </authorList>
    </citation>
    <scope>NUCLEOTIDE SEQUENCE [LARGE SCALE GENOMIC DNA]</scope>
    <source>
        <strain evidence="3 4">JCM 15130</strain>
    </source>
</reference>
<keyword evidence="1" id="KW-1133">Transmembrane helix</keyword>
<dbReference type="EMBL" id="WHPD01000760">
    <property type="protein sequence ID" value="MPV87716.1"/>
    <property type="molecule type" value="Genomic_DNA"/>
</dbReference>
<dbReference type="Pfam" id="PF13559">
    <property type="entry name" value="DUF4129"/>
    <property type="match status" value="1"/>
</dbReference>
<protein>
    <submittedName>
        <fullName evidence="3">DUF4129 domain-containing protein</fullName>
    </submittedName>
</protein>
<dbReference type="Proteomes" id="UP000429644">
    <property type="component" value="Unassembled WGS sequence"/>
</dbReference>
<evidence type="ECO:0000259" key="2">
    <source>
        <dbReference type="Pfam" id="PF13559"/>
    </source>
</evidence>
<feature type="transmembrane region" description="Helical" evidence="1">
    <location>
        <begin position="63"/>
        <end position="83"/>
    </location>
</feature>
<sequence length="215" mass="22828">MLVALSSQLVPVAPDAAEARRWAEHELAKAVYDTSPSLVERLLDWLRELFDALGRLGGQAPPLVVPVVLTIVLAGLLAVGLLLGGRVRRRRVAGAAAGPALFDDHRSSADLTRAADDAARRGDFTTAVLERFRAVIRGLDERGLLDDRPGLTAHEATGLATTALPALAGELDDAGRLFDDVRYGHAAAGPEEDATMRRLAEQVTHARRPAPAVAS</sequence>
<dbReference type="RefSeq" id="WP_152230314.1">
    <property type="nucleotide sequence ID" value="NZ_VUKE01000002.1"/>
</dbReference>
<dbReference type="InterPro" id="IPR025403">
    <property type="entry name" value="TgpA-like_C"/>
</dbReference>
<evidence type="ECO:0000313" key="4">
    <source>
        <dbReference type="Proteomes" id="UP000429644"/>
    </source>
</evidence>
<keyword evidence="1" id="KW-0812">Transmembrane</keyword>
<organism evidence="3 4">
    <name type="scientific">Georgenia ruanii</name>
    <dbReference type="NCBI Taxonomy" id="348442"/>
    <lineage>
        <taxon>Bacteria</taxon>
        <taxon>Bacillati</taxon>
        <taxon>Actinomycetota</taxon>
        <taxon>Actinomycetes</taxon>
        <taxon>Micrococcales</taxon>
        <taxon>Bogoriellaceae</taxon>
        <taxon>Georgenia</taxon>
    </lineage>
</organism>
<feature type="domain" description="Protein-glutamine gamma-glutamyltransferase-like C-terminal" evidence="2">
    <location>
        <begin position="131"/>
        <end position="200"/>
    </location>
</feature>
<keyword evidence="4" id="KW-1185">Reference proteome</keyword>
<evidence type="ECO:0000313" key="3">
    <source>
        <dbReference type="EMBL" id="MPV87716.1"/>
    </source>
</evidence>
<comment type="caution">
    <text evidence="3">The sequence shown here is derived from an EMBL/GenBank/DDBJ whole genome shotgun (WGS) entry which is preliminary data.</text>
</comment>